<proteinExistence type="predicted"/>
<feature type="domain" description="Electron transfer flavoprotein alpha/beta-subunit N-terminal" evidence="1">
    <location>
        <begin position="29"/>
        <end position="122"/>
    </location>
</feature>
<evidence type="ECO:0000313" key="3">
    <source>
        <dbReference type="Proteomes" id="UP000053370"/>
    </source>
</evidence>
<protein>
    <submittedName>
        <fullName evidence="2">Protein containing electron transfer flavoprotein domain</fullName>
    </submittedName>
</protein>
<dbReference type="AlphaFoldDB" id="A0A0K8PAS8"/>
<dbReference type="Pfam" id="PF01012">
    <property type="entry name" value="ETF"/>
    <property type="match status" value="1"/>
</dbReference>
<reference evidence="2" key="1">
    <citation type="journal article" date="2015" name="Genome Announc.">
        <title>Draft Genome Sequence of Anaerolineae Strain TC1, a Novel Isolate from a Methanogenic Wastewater Treatment System.</title>
        <authorList>
            <person name="Matsuura N."/>
            <person name="Tourlousse D.M."/>
            <person name="Sun L."/>
            <person name="Toyonaga M."/>
            <person name="Kuroda K."/>
            <person name="Ohashi A."/>
            <person name="Cruz R."/>
            <person name="Yamaguchi T."/>
            <person name="Sekiguchi Y."/>
        </authorList>
    </citation>
    <scope>NUCLEOTIDE SEQUENCE [LARGE SCALE GENOMIC DNA]</scope>
    <source>
        <strain evidence="2">TC1</strain>
    </source>
</reference>
<organism evidence="2">
    <name type="scientific">Flexilinea flocculi</name>
    <dbReference type="NCBI Taxonomy" id="1678840"/>
    <lineage>
        <taxon>Bacteria</taxon>
        <taxon>Bacillati</taxon>
        <taxon>Chloroflexota</taxon>
        <taxon>Anaerolineae</taxon>
        <taxon>Anaerolineales</taxon>
        <taxon>Anaerolineaceae</taxon>
        <taxon>Flexilinea</taxon>
    </lineage>
</organism>
<dbReference type="InterPro" id="IPR014730">
    <property type="entry name" value="ETF_a/b_N"/>
</dbReference>
<name>A0A0K8PAS8_9CHLR</name>
<dbReference type="RefSeq" id="WP_062278466.1">
    <property type="nucleotide sequence ID" value="NZ_DF968180.1"/>
</dbReference>
<dbReference type="Proteomes" id="UP000053370">
    <property type="component" value="Unassembled WGS sequence"/>
</dbReference>
<dbReference type="EMBL" id="DF968180">
    <property type="protein sequence ID" value="GAP39762.1"/>
    <property type="molecule type" value="Genomic_DNA"/>
</dbReference>
<sequence length="220" mass="25066">MMIQSQMCVSSESENRKFSKTDYLDIAVYGRLQADGTLQPIVFELLGKARELADQTSVKVSLVMIGSHISRYARDLFRYGADRIFVYDDPLYENLNSDIARSILEHFFENYKPSVMLFGDNNGESDTVESVFRQNKAAFACRQAIFSIRSNKDLDFSNDSQHPELVHISDFRPQLVSVPGGIFQPPVPNLSRRGELILCEQPSNLSHQEKNTTYKKLLDD</sequence>
<dbReference type="STRING" id="1678840.ATC1_12297"/>
<evidence type="ECO:0000259" key="1">
    <source>
        <dbReference type="Pfam" id="PF01012"/>
    </source>
</evidence>
<evidence type="ECO:0000313" key="2">
    <source>
        <dbReference type="EMBL" id="GAP39762.1"/>
    </source>
</evidence>
<dbReference type="OrthoDB" id="9770286at2"/>
<keyword evidence="3" id="KW-1185">Reference proteome</keyword>
<dbReference type="Gene3D" id="3.40.50.620">
    <property type="entry name" value="HUPs"/>
    <property type="match status" value="1"/>
</dbReference>
<gene>
    <name evidence="2" type="ORF">ATC1_12297</name>
</gene>
<accession>A0A0K8PAS8</accession>
<dbReference type="InterPro" id="IPR014729">
    <property type="entry name" value="Rossmann-like_a/b/a_fold"/>
</dbReference>
<dbReference type="SUPFAM" id="SSF52402">
    <property type="entry name" value="Adenine nucleotide alpha hydrolases-like"/>
    <property type="match status" value="1"/>
</dbReference>